<keyword evidence="2" id="KW-0560">Oxidoreductase</keyword>
<feature type="domain" description="FAD/NAD(P)-binding" evidence="4">
    <location>
        <begin position="5"/>
        <end position="272"/>
    </location>
</feature>
<comment type="caution">
    <text evidence="5">The sequence shown here is derived from an EMBL/GenBank/DDBJ whole genome shotgun (WGS) entry which is preliminary data.</text>
</comment>
<evidence type="ECO:0000256" key="2">
    <source>
        <dbReference type="ARBA" id="ARBA00023002"/>
    </source>
</evidence>
<dbReference type="InterPro" id="IPR036188">
    <property type="entry name" value="FAD/NAD-bd_sf"/>
</dbReference>
<dbReference type="InterPro" id="IPR050097">
    <property type="entry name" value="Ferredoxin-NADP_redctase_2"/>
</dbReference>
<keyword evidence="6" id="KW-1185">Reference proteome</keyword>
<accession>A0ABP4WI38</accession>
<dbReference type="PRINTS" id="PR00469">
    <property type="entry name" value="PNDRDTASEII"/>
</dbReference>
<evidence type="ECO:0000259" key="4">
    <source>
        <dbReference type="Pfam" id="PF07992"/>
    </source>
</evidence>
<organism evidence="5 6">
    <name type="scientific">Agromyces humatus</name>
    <dbReference type="NCBI Taxonomy" id="279573"/>
    <lineage>
        <taxon>Bacteria</taxon>
        <taxon>Bacillati</taxon>
        <taxon>Actinomycetota</taxon>
        <taxon>Actinomycetes</taxon>
        <taxon>Micrococcales</taxon>
        <taxon>Microbacteriaceae</taxon>
        <taxon>Agromyces</taxon>
    </lineage>
</organism>
<dbReference type="RefSeq" id="WP_232497197.1">
    <property type="nucleotide sequence ID" value="NZ_JAJQPD010000002.1"/>
</dbReference>
<dbReference type="EMBL" id="BAAANH010000002">
    <property type="protein sequence ID" value="GAA1755210.1"/>
    <property type="molecule type" value="Genomic_DNA"/>
</dbReference>
<proteinExistence type="predicted"/>
<evidence type="ECO:0000313" key="6">
    <source>
        <dbReference type="Proteomes" id="UP001500506"/>
    </source>
</evidence>
<dbReference type="PANTHER" id="PTHR48105">
    <property type="entry name" value="THIOREDOXIN REDUCTASE 1-RELATED-RELATED"/>
    <property type="match status" value="1"/>
</dbReference>
<dbReference type="Proteomes" id="UP001500506">
    <property type="component" value="Unassembled WGS sequence"/>
</dbReference>
<reference evidence="6" key="1">
    <citation type="journal article" date="2019" name="Int. J. Syst. Evol. Microbiol.">
        <title>The Global Catalogue of Microorganisms (GCM) 10K type strain sequencing project: providing services to taxonomists for standard genome sequencing and annotation.</title>
        <authorList>
            <consortium name="The Broad Institute Genomics Platform"/>
            <consortium name="The Broad Institute Genome Sequencing Center for Infectious Disease"/>
            <person name="Wu L."/>
            <person name="Ma J."/>
        </authorList>
    </citation>
    <scope>NUCLEOTIDE SEQUENCE [LARGE SCALE GENOMIC DNA]</scope>
    <source>
        <strain evidence="6">JCM 14319</strain>
    </source>
</reference>
<dbReference type="Gene3D" id="3.50.50.60">
    <property type="entry name" value="FAD/NAD(P)-binding domain"/>
    <property type="match status" value="2"/>
</dbReference>
<protein>
    <submittedName>
        <fullName evidence="5">NAD(P)/FAD-dependent oxidoreductase</fullName>
    </submittedName>
</protein>
<evidence type="ECO:0000256" key="1">
    <source>
        <dbReference type="ARBA" id="ARBA00022630"/>
    </source>
</evidence>
<sequence length="309" mass="32866">MSEEFDVVVVGGGPAGLSAALSLVRARRKVLVLDAGRPRNRFAAHMHGVLGHDGLSPRTLLAAGRDEILGYGGEVRDAAVTGVTVMPGIRVSSSAGEVSARRLLVATGLTDELLPIPGLRENWGTAVVVCPYCDAWERRDRIIGVVATSVDSVEQAQTLRQWTDRVVYFANGFEVPNAETSRRLRVRGIRIVHAPVVRLTMRSDQEVRLHLADGADVGVGAVFTGTTMRPNDDLLRALGARTTIDRTSEWIAVDSDGRTSVRGVWAVGNVVDPRSNVSVSLGAGSLIAGAMNADMVAEDIDAAAAEARE</sequence>
<name>A0ABP4WI38_9MICO</name>
<dbReference type="Pfam" id="PF07992">
    <property type="entry name" value="Pyr_redox_2"/>
    <property type="match status" value="1"/>
</dbReference>
<evidence type="ECO:0000256" key="3">
    <source>
        <dbReference type="ARBA" id="ARBA00048132"/>
    </source>
</evidence>
<comment type="catalytic activity">
    <reaction evidence="3">
        <text>[thioredoxin]-dithiol + NADP(+) = [thioredoxin]-disulfide + NADPH + H(+)</text>
        <dbReference type="Rhea" id="RHEA:20345"/>
        <dbReference type="Rhea" id="RHEA-COMP:10698"/>
        <dbReference type="Rhea" id="RHEA-COMP:10700"/>
        <dbReference type="ChEBI" id="CHEBI:15378"/>
        <dbReference type="ChEBI" id="CHEBI:29950"/>
        <dbReference type="ChEBI" id="CHEBI:50058"/>
        <dbReference type="ChEBI" id="CHEBI:57783"/>
        <dbReference type="ChEBI" id="CHEBI:58349"/>
        <dbReference type="EC" id="1.8.1.9"/>
    </reaction>
</comment>
<evidence type="ECO:0000313" key="5">
    <source>
        <dbReference type="EMBL" id="GAA1755210.1"/>
    </source>
</evidence>
<dbReference type="SUPFAM" id="SSF51905">
    <property type="entry name" value="FAD/NAD(P)-binding domain"/>
    <property type="match status" value="1"/>
</dbReference>
<gene>
    <name evidence="5" type="ORF">GCM10009747_11630</name>
</gene>
<dbReference type="InterPro" id="IPR023753">
    <property type="entry name" value="FAD/NAD-binding_dom"/>
</dbReference>
<dbReference type="PRINTS" id="PR00368">
    <property type="entry name" value="FADPNR"/>
</dbReference>
<keyword evidence="1" id="KW-0285">Flavoprotein</keyword>